<comment type="caution">
    <text evidence="1">The sequence shown here is derived from an EMBL/GenBank/DDBJ whole genome shotgun (WGS) entry which is preliminary data.</text>
</comment>
<accession>A0A396IE60</accession>
<dbReference type="Proteomes" id="UP000265566">
    <property type="component" value="Chromosome 4"/>
</dbReference>
<sequence length="50" mass="6034">MYDVLFRELHDKLPLTSFEVRFPSHLQMALSQFHPLSWALVTTFQYLSEY</sequence>
<protein>
    <submittedName>
        <fullName evidence="1">Uncharacterized protein</fullName>
    </submittedName>
</protein>
<gene>
    <name evidence="1" type="ORF">MtrunA17_Chr4g0054311</name>
</gene>
<dbReference type="EMBL" id="PSQE01000004">
    <property type="protein sequence ID" value="RHN63068.1"/>
    <property type="molecule type" value="Genomic_DNA"/>
</dbReference>
<proteinExistence type="predicted"/>
<dbReference type="Gramene" id="rna25725">
    <property type="protein sequence ID" value="RHN63068.1"/>
    <property type="gene ID" value="gene25725"/>
</dbReference>
<dbReference type="AlphaFoldDB" id="A0A396IE60"/>
<name>A0A396IE60_MEDTR</name>
<evidence type="ECO:0000313" key="1">
    <source>
        <dbReference type="EMBL" id="RHN63068.1"/>
    </source>
</evidence>
<reference evidence="1" key="1">
    <citation type="journal article" date="2018" name="Nat. Plants">
        <title>Whole-genome landscape of Medicago truncatula symbiotic genes.</title>
        <authorList>
            <person name="Pecrix Y."/>
            <person name="Gamas P."/>
            <person name="Carrere S."/>
        </authorList>
    </citation>
    <scope>NUCLEOTIDE SEQUENCE</scope>
    <source>
        <tissue evidence="1">Leaves</tissue>
    </source>
</reference>
<organism evidence="1">
    <name type="scientific">Medicago truncatula</name>
    <name type="common">Barrel medic</name>
    <name type="synonym">Medicago tribuloides</name>
    <dbReference type="NCBI Taxonomy" id="3880"/>
    <lineage>
        <taxon>Eukaryota</taxon>
        <taxon>Viridiplantae</taxon>
        <taxon>Streptophyta</taxon>
        <taxon>Embryophyta</taxon>
        <taxon>Tracheophyta</taxon>
        <taxon>Spermatophyta</taxon>
        <taxon>Magnoliopsida</taxon>
        <taxon>eudicotyledons</taxon>
        <taxon>Gunneridae</taxon>
        <taxon>Pentapetalae</taxon>
        <taxon>rosids</taxon>
        <taxon>fabids</taxon>
        <taxon>Fabales</taxon>
        <taxon>Fabaceae</taxon>
        <taxon>Papilionoideae</taxon>
        <taxon>50 kb inversion clade</taxon>
        <taxon>NPAAA clade</taxon>
        <taxon>Hologalegina</taxon>
        <taxon>IRL clade</taxon>
        <taxon>Trifolieae</taxon>
        <taxon>Medicago</taxon>
    </lineage>
</organism>